<dbReference type="GeneID" id="25976147"/>
<keyword evidence="2" id="KW-1185">Reference proteome</keyword>
<accession>F0XHW3</accession>
<dbReference type="InParanoid" id="F0XHW3"/>
<dbReference type="RefSeq" id="XP_014172639.1">
    <property type="nucleotide sequence ID" value="XM_014317164.1"/>
</dbReference>
<evidence type="ECO:0000313" key="1">
    <source>
        <dbReference type="EMBL" id="EFX03157.1"/>
    </source>
</evidence>
<gene>
    <name evidence="1" type="ORF">CMQ_3086</name>
</gene>
<protein>
    <submittedName>
        <fullName evidence="1">Uncharacterized protein</fullName>
    </submittedName>
</protein>
<dbReference type="HOGENOM" id="CLU_1652329_0_0_1"/>
<evidence type="ECO:0000313" key="2">
    <source>
        <dbReference type="Proteomes" id="UP000007796"/>
    </source>
</evidence>
<sequence>MVSERVCIYAERETHRSFAGRAAVAPRDGSCLVGQVLKTASYALARGDCDLPKVPRKSIAQGSQLRVPASQAGRRAVRRPANKGGVVDLVQHTVSDCWAVQLRHRSSFRKPQTTYIRPLRVVVLELTLQGHGRHEVLRYHVSPSASMGQSVQPCSHAPTS</sequence>
<name>F0XHW3_GROCL</name>
<dbReference type="Proteomes" id="UP000007796">
    <property type="component" value="Unassembled WGS sequence"/>
</dbReference>
<organism evidence="2">
    <name type="scientific">Grosmannia clavigera (strain kw1407 / UAMH 11150)</name>
    <name type="common">Blue stain fungus</name>
    <name type="synonym">Graphiocladiella clavigera</name>
    <dbReference type="NCBI Taxonomy" id="655863"/>
    <lineage>
        <taxon>Eukaryota</taxon>
        <taxon>Fungi</taxon>
        <taxon>Dikarya</taxon>
        <taxon>Ascomycota</taxon>
        <taxon>Pezizomycotina</taxon>
        <taxon>Sordariomycetes</taxon>
        <taxon>Sordariomycetidae</taxon>
        <taxon>Ophiostomatales</taxon>
        <taxon>Ophiostomataceae</taxon>
        <taxon>Leptographium</taxon>
    </lineage>
</organism>
<dbReference type="AlphaFoldDB" id="F0XHW3"/>
<dbReference type="EMBL" id="GL629769">
    <property type="protein sequence ID" value="EFX03157.1"/>
    <property type="molecule type" value="Genomic_DNA"/>
</dbReference>
<proteinExistence type="predicted"/>
<reference evidence="1 2" key="1">
    <citation type="journal article" date="2011" name="Proc. Natl. Acad. Sci. U.S.A.">
        <title>Genome and transcriptome analyses of the mountain pine beetle-fungal symbiont Grosmannia clavigera, a lodgepole pine pathogen.</title>
        <authorList>
            <person name="DiGuistini S."/>
            <person name="Wang Y."/>
            <person name="Liao N.Y."/>
            <person name="Taylor G."/>
            <person name="Tanguay P."/>
            <person name="Feau N."/>
            <person name="Henrissat B."/>
            <person name="Chan S.K."/>
            <person name="Hesse-Orce U."/>
            <person name="Alamouti S.M."/>
            <person name="Tsui C.K.M."/>
            <person name="Docking R.T."/>
            <person name="Levasseur A."/>
            <person name="Haridas S."/>
            <person name="Robertson G."/>
            <person name="Birol I."/>
            <person name="Holt R.A."/>
            <person name="Marra M.A."/>
            <person name="Hamelin R.C."/>
            <person name="Hirst M."/>
            <person name="Jones S.J.M."/>
            <person name="Bohlmann J."/>
            <person name="Breuil C."/>
        </authorList>
    </citation>
    <scope>NUCLEOTIDE SEQUENCE [LARGE SCALE GENOMIC DNA]</scope>
    <source>
        <strain evidence="2">kw1407 / UAMH 11150</strain>
    </source>
</reference>